<keyword evidence="3 4" id="KW-0808">Transferase</keyword>
<dbReference type="RefSeq" id="XP_015175624.1">
    <property type="nucleotide sequence ID" value="XM_015320138.1"/>
</dbReference>
<keyword evidence="5" id="KW-0812">Transmembrane</keyword>
<evidence type="ECO:0000313" key="6">
    <source>
        <dbReference type="Proteomes" id="UP000694924"/>
    </source>
</evidence>
<dbReference type="CDD" id="cd03784">
    <property type="entry name" value="GT1_Gtf-like"/>
    <property type="match status" value="1"/>
</dbReference>
<name>A0ABM1I5Y7_POLDO</name>
<dbReference type="SUPFAM" id="SSF53756">
    <property type="entry name" value="UDP-Glycosyltransferase/glycogen phosphorylase"/>
    <property type="match status" value="1"/>
</dbReference>
<keyword evidence="5" id="KW-1133">Transmembrane helix</keyword>
<gene>
    <name evidence="7" type="primary">LOC107065975</name>
</gene>
<comment type="similarity">
    <text evidence="1 4">Belongs to the UDP-glycosyltransferase family.</text>
</comment>
<dbReference type="Pfam" id="PF00201">
    <property type="entry name" value="UDPGT"/>
    <property type="match status" value="1"/>
</dbReference>
<feature type="signal peptide" evidence="5">
    <location>
        <begin position="1"/>
        <end position="20"/>
    </location>
</feature>
<dbReference type="Gene3D" id="3.40.50.2000">
    <property type="entry name" value="Glycogen Phosphorylase B"/>
    <property type="match status" value="2"/>
</dbReference>
<comment type="subcellular location">
    <subcellularLocation>
        <location evidence="5">Membrane</location>
        <topology evidence="5">Single-pass membrane protein</topology>
    </subcellularLocation>
</comment>
<protein>
    <recommendedName>
        <fullName evidence="5">UDP-glucuronosyltransferase</fullName>
        <ecNumber evidence="5">2.4.1.17</ecNumber>
    </recommendedName>
</protein>
<dbReference type="InterPro" id="IPR035595">
    <property type="entry name" value="UDP_glycos_trans_CS"/>
</dbReference>
<dbReference type="Proteomes" id="UP000694924">
    <property type="component" value="Unplaced"/>
</dbReference>
<evidence type="ECO:0000256" key="2">
    <source>
        <dbReference type="ARBA" id="ARBA00022676"/>
    </source>
</evidence>
<sequence length="525" mass="59643">MNVLTYIIVCLTMCLTLCQSYRILGIFTFHGKSHFIMFEALMKGLAKKGHQVDVISTFPLKKPVENYTDLVSIPVKLKLVNNVSYEFMKMALSGAMAVNAVASIGGNDLCEYLELPEIQKIIKNPPQNPPYDAVLIEIFGASCFGIFGNILNVPVIGVSSSALYPWANPYIANPENLAFVRNNLLSYVKEMNFGQRVYNTLHTLFNKMYFNYKTTKYQDELIKKHVGPNMPSVREVETNISLILVNTYFSLNGIKPKTPALIEVGGLHVQDDDDTELSPELKKWADECDKDGFIYFSFGSMVNIETFPKHILDIFYKSFEYISPVKILMKIPNPKNLPPGLPNNVRIAPWLPQLKILKHPNIRAFITHGGLMGTQEAIACGVPMIGIPLFADQFTNIESYVEKNIAIKLDYETMTQNDMNDALHKIVYNSTYRKTARIIADKFIDRPLKPIDTANYWIEYVIKHGYNSLHSPALNLYWWQVALLDVYVFIFVVTLVIIYLIVHLTLLLLNVFSSNSKVTHKKKVT</sequence>
<dbReference type="PANTHER" id="PTHR48043:SF145">
    <property type="entry name" value="FI06409P-RELATED"/>
    <property type="match status" value="1"/>
</dbReference>
<reference evidence="7" key="1">
    <citation type="submission" date="2025-08" db="UniProtKB">
        <authorList>
            <consortium name="RefSeq"/>
        </authorList>
    </citation>
    <scope>IDENTIFICATION</scope>
    <source>
        <tissue evidence="7">Whole body</tissue>
    </source>
</reference>
<keyword evidence="5" id="KW-0732">Signal</keyword>
<evidence type="ECO:0000256" key="4">
    <source>
        <dbReference type="RuleBase" id="RU003718"/>
    </source>
</evidence>
<dbReference type="InterPro" id="IPR002213">
    <property type="entry name" value="UDP_glucos_trans"/>
</dbReference>
<organism evidence="6 7">
    <name type="scientific">Polistes dominula</name>
    <name type="common">European paper wasp</name>
    <name type="synonym">Vespa dominula</name>
    <dbReference type="NCBI Taxonomy" id="743375"/>
    <lineage>
        <taxon>Eukaryota</taxon>
        <taxon>Metazoa</taxon>
        <taxon>Ecdysozoa</taxon>
        <taxon>Arthropoda</taxon>
        <taxon>Hexapoda</taxon>
        <taxon>Insecta</taxon>
        <taxon>Pterygota</taxon>
        <taxon>Neoptera</taxon>
        <taxon>Endopterygota</taxon>
        <taxon>Hymenoptera</taxon>
        <taxon>Apocrita</taxon>
        <taxon>Aculeata</taxon>
        <taxon>Vespoidea</taxon>
        <taxon>Vespidae</taxon>
        <taxon>Polistinae</taxon>
        <taxon>Polistini</taxon>
        <taxon>Polistes</taxon>
    </lineage>
</organism>
<evidence type="ECO:0000256" key="5">
    <source>
        <dbReference type="RuleBase" id="RU362059"/>
    </source>
</evidence>
<keyword evidence="6" id="KW-1185">Reference proteome</keyword>
<dbReference type="EC" id="2.4.1.17" evidence="5"/>
<feature type="transmembrane region" description="Helical" evidence="5">
    <location>
        <begin position="486"/>
        <end position="512"/>
    </location>
</feature>
<proteinExistence type="inferred from homology"/>
<keyword evidence="5" id="KW-0472">Membrane</keyword>
<accession>A0ABM1I5Y7</accession>
<evidence type="ECO:0000256" key="3">
    <source>
        <dbReference type="ARBA" id="ARBA00022679"/>
    </source>
</evidence>
<dbReference type="PANTHER" id="PTHR48043">
    <property type="entry name" value="EG:EG0003.4 PROTEIN-RELATED"/>
    <property type="match status" value="1"/>
</dbReference>
<evidence type="ECO:0000313" key="7">
    <source>
        <dbReference type="RefSeq" id="XP_015175624.1"/>
    </source>
</evidence>
<dbReference type="GeneID" id="107065975"/>
<comment type="catalytic activity">
    <reaction evidence="5">
        <text>glucuronate acceptor + UDP-alpha-D-glucuronate = acceptor beta-D-glucuronoside + UDP + H(+)</text>
        <dbReference type="Rhea" id="RHEA:21032"/>
        <dbReference type="ChEBI" id="CHEBI:15378"/>
        <dbReference type="ChEBI" id="CHEBI:58052"/>
        <dbReference type="ChEBI" id="CHEBI:58223"/>
        <dbReference type="ChEBI" id="CHEBI:132367"/>
        <dbReference type="ChEBI" id="CHEBI:132368"/>
        <dbReference type="EC" id="2.4.1.17"/>
    </reaction>
</comment>
<dbReference type="InterPro" id="IPR050271">
    <property type="entry name" value="UDP-glycosyltransferase"/>
</dbReference>
<keyword evidence="2 4" id="KW-0328">Glycosyltransferase</keyword>
<evidence type="ECO:0000256" key="1">
    <source>
        <dbReference type="ARBA" id="ARBA00009995"/>
    </source>
</evidence>
<dbReference type="PROSITE" id="PS00375">
    <property type="entry name" value="UDPGT"/>
    <property type="match status" value="1"/>
</dbReference>
<feature type="chain" id="PRO_5044988714" description="UDP-glucuronosyltransferase" evidence="5">
    <location>
        <begin position="21"/>
        <end position="525"/>
    </location>
</feature>